<reference evidence="1" key="1">
    <citation type="submission" date="2018-05" db="EMBL/GenBank/DDBJ databases">
        <title>Draft genome of Mucuna pruriens seed.</title>
        <authorList>
            <person name="Nnadi N.E."/>
            <person name="Vos R."/>
            <person name="Hasami M.H."/>
            <person name="Devisetty U.K."/>
            <person name="Aguiy J.C."/>
        </authorList>
    </citation>
    <scope>NUCLEOTIDE SEQUENCE [LARGE SCALE GENOMIC DNA]</scope>
    <source>
        <strain evidence="1">JCA_2017</strain>
    </source>
</reference>
<dbReference type="EMBL" id="QJKJ01011098">
    <property type="protein sequence ID" value="RDX72008.1"/>
    <property type="molecule type" value="Genomic_DNA"/>
</dbReference>
<gene>
    <name evidence="1" type="ORF">CR513_48568</name>
</gene>
<organism evidence="1 2">
    <name type="scientific">Mucuna pruriens</name>
    <name type="common">Velvet bean</name>
    <name type="synonym">Dolichos pruriens</name>
    <dbReference type="NCBI Taxonomy" id="157652"/>
    <lineage>
        <taxon>Eukaryota</taxon>
        <taxon>Viridiplantae</taxon>
        <taxon>Streptophyta</taxon>
        <taxon>Embryophyta</taxon>
        <taxon>Tracheophyta</taxon>
        <taxon>Spermatophyta</taxon>
        <taxon>Magnoliopsida</taxon>
        <taxon>eudicotyledons</taxon>
        <taxon>Gunneridae</taxon>
        <taxon>Pentapetalae</taxon>
        <taxon>rosids</taxon>
        <taxon>fabids</taxon>
        <taxon>Fabales</taxon>
        <taxon>Fabaceae</taxon>
        <taxon>Papilionoideae</taxon>
        <taxon>50 kb inversion clade</taxon>
        <taxon>NPAAA clade</taxon>
        <taxon>indigoferoid/millettioid clade</taxon>
        <taxon>Phaseoleae</taxon>
        <taxon>Mucuna</taxon>
    </lineage>
</organism>
<dbReference type="OrthoDB" id="1321796at2759"/>
<sequence>MIGEVAYFYLYDTLPLKLGVHLPFTHFERLILHVLNIVLTQLHPNSWAFVWAFELLTIRWTEKVGWSSLSIWEGRPLMWPFHESYKFFKDQFFRVYCGSTSLDLLTDPAGEPHFPLSWTKQPAVTIRSREPTWRDGRMNL</sequence>
<evidence type="ECO:0000313" key="1">
    <source>
        <dbReference type="EMBL" id="RDX72008.1"/>
    </source>
</evidence>
<feature type="non-terminal residue" evidence="1">
    <location>
        <position position="1"/>
    </location>
</feature>
<evidence type="ECO:0000313" key="2">
    <source>
        <dbReference type="Proteomes" id="UP000257109"/>
    </source>
</evidence>
<dbReference type="Proteomes" id="UP000257109">
    <property type="component" value="Unassembled WGS sequence"/>
</dbReference>
<comment type="caution">
    <text evidence="1">The sequence shown here is derived from an EMBL/GenBank/DDBJ whole genome shotgun (WGS) entry which is preliminary data.</text>
</comment>
<protein>
    <submittedName>
        <fullName evidence="1">Uncharacterized protein</fullName>
    </submittedName>
</protein>
<proteinExistence type="predicted"/>
<accession>A0A371F132</accession>
<dbReference type="AlphaFoldDB" id="A0A371F132"/>
<name>A0A371F132_MUCPR</name>
<keyword evidence="2" id="KW-1185">Reference proteome</keyword>